<dbReference type="HOGENOM" id="CLU_077404_1_0_5"/>
<protein>
    <recommendedName>
        <fullName evidence="5">Outer membrane protein</fullName>
    </recommendedName>
</protein>
<feature type="chain" id="PRO_5015098543" description="Outer membrane protein" evidence="1">
    <location>
        <begin position="24"/>
        <end position="263"/>
    </location>
</feature>
<dbReference type="PATRIC" id="fig|394.7.peg.951"/>
<proteinExistence type="predicted"/>
<reference evidence="2" key="1">
    <citation type="submission" date="2003-06" db="EMBL/GenBank/DDBJ databases">
        <title>Comparative DNA analysis of two large contigs of the Rhizobium sp. NGR234 megaplasmid 2.</title>
        <authorList>
            <person name="Broughton W.J."/>
            <person name="Perret X."/>
            <person name="Staehelin C."/>
            <person name="Schmitz R.A."/>
            <person name="Raasch C."/>
            <person name="Liesegang H."/>
            <person name="Gottschalk G."/>
            <person name="Streit W.R."/>
        </authorList>
    </citation>
    <scope>NUCLEOTIDE SEQUENCE</scope>
    <source>
        <strain evidence="2">NGR234</strain>
        <plasmid evidence="2">megaplasmid 2</plasmid>
    </source>
</reference>
<geneLocation type="plasmid" evidence="2">
    <name>megaplasmid 2</name>
</geneLocation>
<keyword evidence="4" id="KW-1185">Reference proteome</keyword>
<geneLocation type="plasmid" evidence="3">
    <name>pNGR234b</name>
</geneLocation>
<dbReference type="Proteomes" id="UP000001054">
    <property type="component" value="Plasmid pNGR234b"/>
</dbReference>
<gene>
    <name evidence="3" type="ordered locus">NGR_b05060</name>
    <name evidence="2" type="ORF">RNGR00302</name>
</gene>
<evidence type="ECO:0000256" key="1">
    <source>
        <dbReference type="SAM" id="SignalP"/>
    </source>
</evidence>
<evidence type="ECO:0000313" key="2">
    <source>
        <dbReference type="EMBL" id="AAQ87428.1"/>
    </source>
</evidence>
<geneLocation type="plasmid" evidence="4">
    <name>sym pNGR234b</name>
</geneLocation>
<dbReference type="AlphaFoldDB" id="Q6W1E0"/>
<reference evidence="3 4" key="3">
    <citation type="journal article" date="2009" name="Appl. Environ. Microbiol.">
        <title>Rhizobium sp. strain NGR234 possesses a remarkable number of secretion systems.</title>
        <authorList>
            <person name="Schmeisser C."/>
            <person name="Liesegang H."/>
            <person name="Krysciak D."/>
            <person name="Bakkou N."/>
            <person name="Le Quere A."/>
            <person name="Wollherr A."/>
            <person name="Heinemeyer I."/>
            <person name="Morgenstern B."/>
            <person name="Pommerening-Roeser A."/>
            <person name="Flores M."/>
            <person name="Palacios R."/>
            <person name="Brenner S."/>
            <person name="Gottschalk G."/>
            <person name="Schmitz R.A."/>
            <person name="Broughton W.J."/>
            <person name="Perret X."/>
            <person name="Strittmatter A.W."/>
            <person name="Streit W.R."/>
        </authorList>
    </citation>
    <scope>NUCLEOTIDE SEQUENCE [LARGE SCALE GENOMIC DNA]</scope>
    <source>
        <strain evidence="4">NBRC 101917 / NGR234</strain>
        <strain evidence="3">NGR234</strain>
        <plasmid evidence="3">pNGR234b</plasmid>
    </source>
</reference>
<dbReference type="RefSeq" id="WP_012706567.1">
    <property type="nucleotide sequence ID" value="NC_012586.1"/>
</dbReference>
<dbReference type="EMBL" id="CP000874">
    <property type="protein sequence ID" value="ACP21968.1"/>
    <property type="molecule type" value="Genomic_DNA"/>
</dbReference>
<feature type="signal peptide" evidence="1">
    <location>
        <begin position="1"/>
        <end position="23"/>
    </location>
</feature>
<dbReference type="EMBL" id="AY316747">
    <property type="protein sequence ID" value="AAQ87428.1"/>
    <property type="molecule type" value="Genomic_DNA"/>
</dbReference>
<organism evidence="2">
    <name type="scientific">Sinorhizobium fredii (strain NBRC 101917 / NGR234)</name>
    <dbReference type="NCBI Taxonomy" id="394"/>
    <lineage>
        <taxon>Bacteria</taxon>
        <taxon>Pseudomonadati</taxon>
        <taxon>Pseudomonadota</taxon>
        <taxon>Alphaproteobacteria</taxon>
        <taxon>Hyphomicrobiales</taxon>
        <taxon>Rhizobiaceae</taxon>
        <taxon>Sinorhizobium/Ensifer group</taxon>
        <taxon>Sinorhizobium</taxon>
    </lineage>
</organism>
<accession>Q6W1E0</accession>
<sequence length="263" mass="27968">MTSRLIRALTFVGSLLATGGAMAADIRSPLTPEVQETTTESGWTFLFAPYFWAAGLSGDVAQFGLPEAHVDASFSDIFDHLDFGAMAIGEARYGPYSIFGDVMYTKISGQTGTPRGILATDVELTSETFAGLLGVGYAIFEDSSGRLDIVGGLRLWSVESELSFRGGILDGRSRTDDAIWVDGLAGFRGTYSITPEIYLTGWGLVGAGGADLDWDVAAAIGYRFSDTVSAVAGYRALAVDYSDDGFVFDVVQQGPILGLVVRF</sequence>
<reference evidence="4" key="2">
    <citation type="journal article" date="2004" name="J. Bacteriol.">
        <title>An evolutionary hot spot: the pNGR234b replicon of Rhizobium sp. strain NGR234.</title>
        <authorList>
            <person name="Streit W.R."/>
            <person name="Schmitz R.A."/>
            <person name="Perret X."/>
            <person name="Staehelin C."/>
            <person name="Deakin W.J."/>
            <person name="Raasch C."/>
            <person name="Liesegang H."/>
            <person name="Broughton W.J."/>
        </authorList>
    </citation>
    <scope>NUCLEOTIDE SEQUENCE [LARGE SCALE GENOMIC DNA]</scope>
    <source>
        <strain evidence="4">NBRC 101917 / NGR234</strain>
    </source>
</reference>
<dbReference type="KEGG" id="rhi:NGR_b05060"/>
<evidence type="ECO:0000313" key="3">
    <source>
        <dbReference type="EMBL" id="ACP21968.1"/>
    </source>
</evidence>
<keyword evidence="2" id="KW-0614">Plasmid</keyword>
<evidence type="ECO:0000313" key="4">
    <source>
        <dbReference type="Proteomes" id="UP000001054"/>
    </source>
</evidence>
<name>Q6W1E0_SINFN</name>
<keyword evidence="1" id="KW-0732">Signal</keyword>
<evidence type="ECO:0008006" key="5">
    <source>
        <dbReference type="Google" id="ProtNLM"/>
    </source>
</evidence>
<dbReference type="OrthoDB" id="6555107at2"/>